<organism evidence="1 2">
    <name type="scientific">Rickenella mellea</name>
    <dbReference type="NCBI Taxonomy" id="50990"/>
    <lineage>
        <taxon>Eukaryota</taxon>
        <taxon>Fungi</taxon>
        <taxon>Dikarya</taxon>
        <taxon>Basidiomycota</taxon>
        <taxon>Agaricomycotina</taxon>
        <taxon>Agaricomycetes</taxon>
        <taxon>Hymenochaetales</taxon>
        <taxon>Rickenellaceae</taxon>
        <taxon>Rickenella</taxon>
    </lineage>
</organism>
<evidence type="ECO:0008006" key="3">
    <source>
        <dbReference type="Google" id="ProtNLM"/>
    </source>
</evidence>
<keyword evidence="2" id="KW-1185">Reference proteome</keyword>
<evidence type="ECO:0000313" key="1">
    <source>
        <dbReference type="EMBL" id="TDL26540.1"/>
    </source>
</evidence>
<protein>
    <recommendedName>
        <fullName evidence="3">F-box domain-containing protein</fullName>
    </recommendedName>
</protein>
<dbReference type="Proteomes" id="UP000294933">
    <property type="component" value="Unassembled WGS sequence"/>
</dbReference>
<dbReference type="VEuPathDB" id="FungiDB:BD410DRAFT_525185"/>
<gene>
    <name evidence="1" type="ORF">BD410DRAFT_525185</name>
</gene>
<reference evidence="1 2" key="1">
    <citation type="submission" date="2018-06" db="EMBL/GenBank/DDBJ databases">
        <title>A transcriptomic atlas of mushroom development highlights an independent origin of complex multicellularity.</title>
        <authorList>
            <consortium name="DOE Joint Genome Institute"/>
            <person name="Krizsan K."/>
            <person name="Almasi E."/>
            <person name="Merenyi Z."/>
            <person name="Sahu N."/>
            <person name="Viragh M."/>
            <person name="Koszo T."/>
            <person name="Mondo S."/>
            <person name="Kiss B."/>
            <person name="Balint B."/>
            <person name="Kues U."/>
            <person name="Barry K."/>
            <person name="Hegedus J.C."/>
            <person name="Henrissat B."/>
            <person name="Johnson J."/>
            <person name="Lipzen A."/>
            <person name="Ohm R."/>
            <person name="Nagy I."/>
            <person name="Pangilinan J."/>
            <person name="Yan J."/>
            <person name="Xiong Y."/>
            <person name="Grigoriev I.V."/>
            <person name="Hibbett D.S."/>
            <person name="Nagy L.G."/>
        </authorList>
    </citation>
    <scope>NUCLEOTIDE SEQUENCE [LARGE SCALE GENOMIC DNA]</scope>
    <source>
        <strain evidence="1 2">SZMC22713</strain>
    </source>
</reference>
<name>A0A4Y7QI42_9AGAM</name>
<proteinExistence type="predicted"/>
<sequence length="225" mass="25672">MTPSLPTELLKAIFRYATEAGVDPSLAVTDAKSDWFAKFEEDNLGTMATKIALTRVSRRFRRISLEFLFEFVSIDKADQAVPLVALMKKQASTTAPGPREWIKFLCVRCSNTRLVIKIIRLCRSLRGFSWYPTTPSTRREIEEAAQDELINNIPVNIRYLHWNAVLNQASTFSVFLHKASASLQILSIRGIMRNPASGLPFSHLSFPSLTHFQVEDMYPFRWLDT</sequence>
<dbReference type="AlphaFoldDB" id="A0A4Y7QI42"/>
<evidence type="ECO:0000313" key="2">
    <source>
        <dbReference type="Proteomes" id="UP000294933"/>
    </source>
</evidence>
<accession>A0A4Y7QI42</accession>
<dbReference type="EMBL" id="ML170161">
    <property type="protein sequence ID" value="TDL26540.1"/>
    <property type="molecule type" value="Genomic_DNA"/>
</dbReference>